<organism evidence="2 3">
    <name type="scientific">Fistulifera solaris</name>
    <name type="common">Oleaginous diatom</name>
    <dbReference type="NCBI Taxonomy" id="1519565"/>
    <lineage>
        <taxon>Eukaryota</taxon>
        <taxon>Sar</taxon>
        <taxon>Stramenopiles</taxon>
        <taxon>Ochrophyta</taxon>
        <taxon>Bacillariophyta</taxon>
        <taxon>Bacillariophyceae</taxon>
        <taxon>Bacillariophycidae</taxon>
        <taxon>Naviculales</taxon>
        <taxon>Naviculaceae</taxon>
        <taxon>Fistulifera</taxon>
    </lineage>
</organism>
<dbReference type="Proteomes" id="UP000198406">
    <property type="component" value="Unassembled WGS sequence"/>
</dbReference>
<keyword evidence="1" id="KW-1133">Transmembrane helix</keyword>
<evidence type="ECO:0000256" key="1">
    <source>
        <dbReference type="SAM" id="Phobius"/>
    </source>
</evidence>
<dbReference type="SUPFAM" id="SSF53448">
    <property type="entry name" value="Nucleotide-diphospho-sugar transferases"/>
    <property type="match status" value="1"/>
</dbReference>
<dbReference type="EMBL" id="BDSP01000032">
    <property type="protein sequence ID" value="GAX10935.1"/>
    <property type="molecule type" value="Genomic_DNA"/>
</dbReference>
<gene>
    <name evidence="2" type="ORF">FisN_2Lh465</name>
</gene>
<dbReference type="PANTHER" id="PTHR11183">
    <property type="entry name" value="GLYCOGENIN SUBFAMILY MEMBER"/>
    <property type="match status" value="1"/>
</dbReference>
<keyword evidence="1" id="KW-0812">Transmembrane</keyword>
<dbReference type="InParanoid" id="A0A1Z5JAC3"/>
<proteinExistence type="predicted"/>
<feature type="transmembrane region" description="Helical" evidence="1">
    <location>
        <begin position="21"/>
        <end position="46"/>
    </location>
</feature>
<protein>
    <recommendedName>
        <fullName evidence="4">Nucleotide-diphospho-sugar transferase domain-containing protein</fullName>
    </recommendedName>
</protein>
<dbReference type="InterPro" id="IPR029044">
    <property type="entry name" value="Nucleotide-diphossugar_trans"/>
</dbReference>
<keyword evidence="1" id="KW-0472">Membrane</keyword>
<reference evidence="2 3" key="1">
    <citation type="journal article" date="2015" name="Plant Cell">
        <title>Oil accumulation by the oleaginous diatom Fistulifera solaris as revealed by the genome and transcriptome.</title>
        <authorList>
            <person name="Tanaka T."/>
            <person name="Maeda Y."/>
            <person name="Veluchamy A."/>
            <person name="Tanaka M."/>
            <person name="Abida H."/>
            <person name="Marechal E."/>
            <person name="Bowler C."/>
            <person name="Muto M."/>
            <person name="Sunaga Y."/>
            <person name="Tanaka M."/>
            <person name="Yoshino T."/>
            <person name="Taniguchi T."/>
            <person name="Fukuda Y."/>
            <person name="Nemoto M."/>
            <person name="Matsumoto M."/>
            <person name="Wong P.S."/>
            <person name="Aburatani S."/>
            <person name="Fujibuchi W."/>
        </authorList>
    </citation>
    <scope>NUCLEOTIDE SEQUENCE [LARGE SCALE GENOMIC DNA]</scope>
    <source>
        <strain evidence="2 3">JPCC DA0580</strain>
    </source>
</reference>
<sequence length="516" mass="59014">MQRQTRLSTRRGAASQRANAVGWILWFIVPAVVSCAALLCILSFVLTLENETPSLETPQEFSVSLPKNLIERPKEEGTKIMMKSTRSDNREPPKQIISQRHDEPIVIAYAISLIKCGDFQSSTAGLQDAALVLKHSIHQTSVRNPHSGSQYDYKAYAIVHRQAEKCAQELADAGYELVIRDPPVDKSEIRGEFLRKKIHKEWCCGADEFVKLYAYHLTEHPIVVHVDIDFVFHQPMDDLFDAMLDTGEKGALARSRIPRERPNEMWPETVNAYMTRDWGQVMPGRKALFQAGFLVVRPDPSVFDQIVEVIKEGHYVEGFSRNNGWGGLGYGSLVGAMAAQGLIAYVYDTLFNNTWVELNQCRYNHMGMDVLYRSQPSFRNKHPKVGKCRNDLDYCEDCQVTDIEKIYNIHYTQCRKPWNCIGEGDSTAFEKSSIPEDSVKLDHCMELLTVWHSMRSSLETQLYELTGDEVIKQGRLGTYKNQVFQGHCKANGQSHYLPLSMKPEYRKRMKELYKQM</sequence>
<evidence type="ECO:0008006" key="4">
    <source>
        <dbReference type="Google" id="ProtNLM"/>
    </source>
</evidence>
<dbReference type="PROSITE" id="PS51257">
    <property type="entry name" value="PROKAR_LIPOPROTEIN"/>
    <property type="match status" value="1"/>
</dbReference>
<comment type="caution">
    <text evidence="2">The sequence shown here is derived from an EMBL/GenBank/DDBJ whole genome shotgun (WGS) entry which is preliminary data.</text>
</comment>
<keyword evidence="3" id="KW-1185">Reference proteome</keyword>
<dbReference type="AlphaFoldDB" id="A0A1Z5JAC3"/>
<evidence type="ECO:0000313" key="3">
    <source>
        <dbReference type="Proteomes" id="UP000198406"/>
    </source>
</evidence>
<dbReference type="OrthoDB" id="37399at2759"/>
<dbReference type="InterPro" id="IPR050587">
    <property type="entry name" value="GNT1/Glycosyltrans_8"/>
</dbReference>
<evidence type="ECO:0000313" key="2">
    <source>
        <dbReference type="EMBL" id="GAX10935.1"/>
    </source>
</evidence>
<name>A0A1Z5JAC3_FISSO</name>
<dbReference type="Gene3D" id="3.90.550.10">
    <property type="entry name" value="Spore Coat Polysaccharide Biosynthesis Protein SpsA, Chain A"/>
    <property type="match status" value="1"/>
</dbReference>
<accession>A0A1Z5JAC3</accession>